<dbReference type="PANTHER" id="PTHR45657">
    <property type="entry name" value="CRAL-TRIO DOMAIN-CONTAINING PROTEIN YKL091C-RELATED"/>
    <property type="match status" value="1"/>
</dbReference>
<gene>
    <name evidence="9" type="ORF">Cgig2_009296</name>
</gene>
<organism evidence="9 10">
    <name type="scientific">Carnegiea gigantea</name>
    <dbReference type="NCBI Taxonomy" id="171969"/>
    <lineage>
        <taxon>Eukaryota</taxon>
        <taxon>Viridiplantae</taxon>
        <taxon>Streptophyta</taxon>
        <taxon>Embryophyta</taxon>
        <taxon>Tracheophyta</taxon>
        <taxon>Spermatophyta</taxon>
        <taxon>Magnoliopsida</taxon>
        <taxon>eudicotyledons</taxon>
        <taxon>Gunneridae</taxon>
        <taxon>Pentapetalae</taxon>
        <taxon>Caryophyllales</taxon>
        <taxon>Cactineae</taxon>
        <taxon>Cactaceae</taxon>
        <taxon>Cactoideae</taxon>
        <taxon>Echinocereeae</taxon>
        <taxon>Carnegiea</taxon>
    </lineage>
</organism>
<dbReference type="InterPro" id="IPR051026">
    <property type="entry name" value="PI/PC_transfer"/>
</dbReference>
<accession>A0A9Q1JWX9</accession>
<evidence type="ECO:0000259" key="8">
    <source>
        <dbReference type="PROSITE" id="PS50191"/>
    </source>
</evidence>
<evidence type="ECO:0000256" key="2">
    <source>
        <dbReference type="ARBA" id="ARBA00004395"/>
    </source>
</evidence>
<evidence type="ECO:0000313" key="10">
    <source>
        <dbReference type="Proteomes" id="UP001153076"/>
    </source>
</evidence>
<dbReference type="SUPFAM" id="SSF52087">
    <property type="entry name" value="CRAL/TRIO domain"/>
    <property type="match status" value="1"/>
</dbReference>
<keyword evidence="7" id="KW-0472">Membrane</keyword>
<dbReference type="SUPFAM" id="SSF46938">
    <property type="entry name" value="CRAL/TRIO N-terminal domain"/>
    <property type="match status" value="1"/>
</dbReference>
<evidence type="ECO:0000256" key="5">
    <source>
        <dbReference type="ARBA" id="ARBA00038020"/>
    </source>
</evidence>
<dbReference type="PROSITE" id="PS50191">
    <property type="entry name" value="CRAL_TRIO"/>
    <property type="match status" value="1"/>
</dbReference>
<keyword evidence="3" id="KW-0813">Transport</keyword>
<keyword evidence="3" id="KW-0653">Protein transport</keyword>
<comment type="caution">
    <text evidence="9">The sequence shown here is derived from an EMBL/GenBank/DDBJ whole genome shotgun (WGS) entry which is preliminary data.</text>
</comment>
<evidence type="ECO:0000313" key="9">
    <source>
        <dbReference type="EMBL" id="KAJ8432532.1"/>
    </source>
</evidence>
<dbReference type="SMART" id="SM01100">
    <property type="entry name" value="CRAL_TRIO_N"/>
    <property type="match status" value="1"/>
</dbReference>
<dbReference type="OrthoDB" id="1434354at2759"/>
<evidence type="ECO:0000256" key="4">
    <source>
        <dbReference type="ARBA" id="ARBA00023034"/>
    </source>
</evidence>
<dbReference type="Gene3D" id="3.40.525.10">
    <property type="entry name" value="CRAL-TRIO lipid binding domain"/>
    <property type="match status" value="1"/>
</dbReference>
<dbReference type="GO" id="GO:0005886">
    <property type="term" value="C:plasma membrane"/>
    <property type="evidence" value="ECO:0007669"/>
    <property type="project" value="UniProtKB-SubCell"/>
</dbReference>
<dbReference type="GO" id="GO:0000139">
    <property type="term" value="C:Golgi membrane"/>
    <property type="evidence" value="ECO:0007669"/>
    <property type="project" value="UniProtKB-SubCell"/>
</dbReference>
<dbReference type="EMBL" id="JAKOGI010000599">
    <property type="protein sequence ID" value="KAJ8432532.1"/>
    <property type="molecule type" value="Genomic_DNA"/>
</dbReference>
<dbReference type="Pfam" id="PF03765">
    <property type="entry name" value="CRAL_TRIO_N"/>
    <property type="match status" value="1"/>
</dbReference>
<comment type="similarity">
    <text evidence="5">Belongs to the SFH family.</text>
</comment>
<keyword evidence="4" id="KW-0333">Golgi apparatus</keyword>
<dbReference type="InterPro" id="IPR001251">
    <property type="entry name" value="CRAL-TRIO_dom"/>
</dbReference>
<feature type="transmembrane region" description="Helical" evidence="7">
    <location>
        <begin position="392"/>
        <end position="418"/>
    </location>
</feature>
<keyword evidence="7" id="KW-0812">Transmembrane</keyword>
<sequence length="665" mass="76022">MQCQYRIIRSEGIRYSSYPEISNASFMMNSEEILSIQDEERARKSDIEVSEDGPIKRTRIRSLKKKAVNASTKLAHGLKKRGKRIADCKFASIAVDDFRNEEEEEAVNAFRQVLVERGLLPFHLDDYHTMLRFLKARRFDLDKTVHMWEEMLKWRKENGVDTIIEDFNYEEYEQVQRYYPHGYHGVDREGRPVYIEQLGMVELSKLMNVTTVDRFLKYHIQGFEKAFVEKFPACSIAAKRHIDSTTTILDVHGVNWMSFGKIAHDLVMRMQKIDGDNYPELVYAQEMIYLKRDASSDYEDLKTKLPAYEAMRSDSVCAEMVSNLDMHQQPNIEPAALLDDRVRAAESSSMGEHVEPVSTVARVEDANLIKPNSDFWADGGSGRSIEARPPKYISHVISSLAGLIFKLIACLHIIFGLLGKILGIRPESNQVQEQQNLGHSGTGLSEPGSEGHVLPQRIDDNIFHPCWERLQHLEHLVTELLNRPTRIPPDKEDAIHESLNRIKAIEHDLQKTKKALFATASKQVELAESLESLKESSTRMFTSLGFTTTYKFTHLHSLCLLPPTNQDLKIHAEIWQEDKILADHYNVAAKSSAFQPFPRSTNISHDNPCKEDHYGEQLAFRRQCDFADHSWPIRIVGLLVNCFGQSAPAGVKFNAVILQHNDVNS</sequence>
<dbReference type="GO" id="GO:0015031">
    <property type="term" value="P:protein transport"/>
    <property type="evidence" value="ECO:0007669"/>
    <property type="project" value="UniProtKB-KW"/>
</dbReference>
<dbReference type="InterPro" id="IPR036273">
    <property type="entry name" value="CRAL/TRIO_N_dom_sf"/>
</dbReference>
<dbReference type="Pfam" id="PF00650">
    <property type="entry name" value="CRAL_TRIO"/>
    <property type="match status" value="1"/>
</dbReference>
<feature type="region of interest" description="Disordered" evidence="6">
    <location>
        <begin position="432"/>
        <end position="451"/>
    </location>
</feature>
<name>A0A9Q1JWX9_9CARY</name>
<dbReference type="Proteomes" id="UP001153076">
    <property type="component" value="Unassembled WGS sequence"/>
</dbReference>
<feature type="compositionally biased region" description="Polar residues" evidence="6">
    <location>
        <begin position="432"/>
        <end position="443"/>
    </location>
</feature>
<dbReference type="Gene3D" id="1.10.8.20">
    <property type="entry name" value="N-terminal domain of phosphatidylinositol transfer protein sec14p"/>
    <property type="match status" value="1"/>
</dbReference>
<evidence type="ECO:0000256" key="6">
    <source>
        <dbReference type="SAM" id="MobiDB-lite"/>
    </source>
</evidence>
<dbReference type="InterPro" id="IPR036865">
    <property type="entry name" value="CRAL-TRIO_dom_sf"/>
</dbReference>
<keyword evidence="7" id="KW-1133">Transmembrane helix</keyword>
<dbReference type="AlphaFoldDB" id="A0A9Q1JWX9"/>
<evidence type="ECO:0000256" key="7">
    <source>
        <dbReference type="SAM" id="Phobius"/>
    </source>
</evidence>
<dbReference type="CDD" id="cd00170">
    <property type="entry name" value="SEC14"/>
    <property type="match status" value="1"/>
</dbReference>
<comment type="subcellular location">
    <subcellularLocation>
        <location evidence="1">Cell membrane</location>
        <topology evidence="1">Peripheral membrane protein</topology>
    </subcellularLocation>
    <subcellularLocation>
        <location evidence="2">Golgi apparatus membrane</location>
        <topology evidence="2">Peripheral membrane protein</topology>
    </subcellularLocation>
</comment>
<feature type="domain" description="CRAL-TRIO" evidence="8">
    <location>
        <begin position="171"/>
        <end position="337"/>
    </location>
</feature>
<keyword evidence="10" id="KW-1185">Reference proteome</keyword>
<evidence type="ECO:0000256" key="1">
    <source>
        <dbReference type="ARBA" id="ARBA00004202"/>
    </source>
</evidence>
<dbReference type="InterPro" id="IPR011074">
    <property type="entry name" value="CRAL/TRIO_N_dom"/>
</dbReference>
<protein>
    <recommendedName>
        <fullName evidence="8">CRAL-TRIO domain-containing protein</fullName>
    </recommendedName>
</protein>
<dbReference type="PANTHER" id="PTHR45657:SF43">
    <property type="entry name" value="PHOSPHATIDYLINOSITOL_PHOSPHATIDYLCHOLINE TRANSFER PROTEIN SFH9"/>
    <property type="match status" value="1"/>
</dbReference>
<proteinExistence type="inferred from homology"/>
<dbReference type="SMART" id="SM00516">
    <property type="entry name" value="SEC14"/>
    <property type="match status" value="1"/>
</dbReference>
<evidence type="ECO:0000256" key="3">
    <source>
        <dbReference type="ARBA" id="ARBA00022927"/>
    </source>
</evidence>
<reference evidence="9" key="1">
    <citation type="submission" date="2022-04" db="EMBL/GenBank/DDBJ databases">
        <title>Carnegiea gigantea Genome sequencing and assembly v2.</title>
        <authorList>
            <person name="Copetti D."/>
            <person name="Sanderson M.J."/>
            <person name="Burquez A."/>
            <person name="Wojciechowski M.F."/>
        </authorList>
    </citation>
    <scope>NUCLEOTIDE SEQUENCE</scope>
    <source>
        <strain evidence="9">SGP5-SGP5p</strain>
        <tissue evidence="9">Aerial part</tissue>
    </source>
</reference>